<dbReference type="PROSITE" id="PS51471">
    <property type="entry name" value="FE2OG_OXY"/>
    <property type="match status" value="1"/>
</dbReference>
<evidence type="ECO:0000256" key="2">
    <source>
        <dbReference type="ARBA" id="ARBA00023004"/>
    </source>
</evidence>
<evidence type="ECO:0000313" key="6">
    <source>
        <dbReference type="Proteomes" id="UP000275267"/>
    </source>
</evidence>
<sequence length="266" mass="29117">MPAAAIDRSSNLRRSSVVGSLKDCIHRARVAGPPESGGGAIVRRAAVTRLIEQSAGARRYGHAREPLPRRCSLSRLHQLLSWEERSSATTRRRPASRHAERWCRAREGSYKYRCEQAEEAKGFLQNAQSQPHVSNRTARTYPRGGRYLVSLRLLRLTATGLGLDEGHFEGELTAGPVIMNVNHYVPCPDPSLTMGLAPHCDPNVVTVLLDNGVRGLQARQRGGGGGWVNVEPLPGALVVNFGHQMEDVAGHVRPGASMMMVREPEL</sequence>
<dbReference type="Proteomes" id="UP000275267">
    <property type="component" value="Unassembled WGS sequence"/>
</dbReference>
<evidence type="ECO:0000256" key="3">
    <source>
        <dbReference type="RuleBase" id="RU003682"/>
    </source>
</evidence>
<evidence type="ECO:0000259" key="4">
    <source>
        <dbReference type="PROSITE" id="PS51471"/>
    </source>
</evidence>
<dbReference type="SUPFAM" id="SSF51197">
    <property type="entry name" value="Clavaminate synthase-like"/>
    <property type="match status" value="1"/>
</dbReference>
<dbReference type="Pfam" id="PF03171">
    <property type="entry name" value="2OG-FeII_Oxy"/>
    <property type="match status" value="1"/>
</dbReference>
<dbReference type="EMBL" id="PQIB02000007">
    <property type="protein sequence ID" value="RLN07067.1"/>
    <property type="molecule type" value="Genomic_DNA"/>
</dbReference>
<comment type="similarity">
    <text evidence="3">Belongs to the iron/ascorbate-dependent oxidoreductase family.</text>
</comment>
<dbReference type="GO" id="GO:0046872">
    <property type="term" value="F:metal ion binding"/>
    <property type="evidence" value="ECO:0007669"/>
    <property type="project" value="UniProtKB-KW"/>
</dbReference>
<keyword evidence="2 3" id="KW-0408">Iron</keyword>
<comment type="caution">
    <text evidence="5">The sequence shown here is derived from an EMBL/GenBank/DDBJ whole genome shotgun (WGS) entry which is preliminary data.</text>
</comment>
<dbReference type="InterPro" id="IPR044861">
    <property type="entry name" value="IPNS-like_FE2OG_OXY"/>
</dbReference>
<gene>
    <name evidence="5" type="ORF">C2845_PM11G21500</name>
</gene>
<dbReference type="InterPro" id="IPR027443">
    <property type="entry name" value="IPNS-like_sf"/>
</dbReference>
<keyword evidence="6" id="KW-1185">Reference proteome</keyword>
<organism evidence="5 6">
    <name type="scientific">Panicum miliaceum</name>
    <name type="common">Proso millet</name>
    <name type="synonym">Broomcorn millet</name>
    <dbReference type="NCBI Taxonomy" id="4540"/>
    <lineage>
        <taxon>Eukaryota</taxon>
        <taxon>Viridiplantae</taxon>
        <taxon>Streptophyta</taxon>
        <taxon>Embryophyta</taxon>
        <taxon>Tracheophyta</taxon>
        <taxon>Spermatophyta</taxon>
        <taxon>Magnoliopsida</taxon>
        <taxon>Liliopsida</taxon>
        <taxon>Poales</taxon>
        <taxon>Poaceae</taxon>
        <taxon>PACMAD clade</taxon>
        <taxon>Panicoideae</taxon>
        <taxon>Panicodae</taxon>
        <taxon>Paniceae</taxon>
        <taxon>Panicinae</taxon>
        <taxon>Panicum</taxon>
        <taxon>Panicum sect. Panicum</taxon>
    </lineage>
</organism>
<dbReference type="STRING" id="4540.A0A3L6RQ02"/>
<dbReference type="Gene3D" id="2.60.120.330">
    <property type="entry name" value="B-lactam Antibiotic, Isopenicillin N Synthase, Chain"/>
    <property type="match status" value="1"/>
</dbReference>
<accession>A0A3L6RQ02</accession>
<dbReference type="OrthoDB" id="406156at2759"/>
<dbReference type="InterPro" id="IPR050295">
    <property type="entry name" value="Plant_2OG-oxidoreductases"/>
</dbReference>
<keyword evidence="1 3" id="KW-0479">Metal-binding</keyword>
<dbReference type="AlphaFoldDB" id="A0A3L6RQ02"/>
<dbReference type="InterPro" id="IPR005123">
    <property type="entry name" value="Oxoglu/Fe-dep_dioxygenase_dom"/>
</dbReference>
<evidence type="ECO:0000256" key="1">
    <source>
        <dbReference type="ARBA" id="ARBA00022723"/>
    </source>
</evidence>
<name>A0A3L6RQ02_PANMI</name>
<evidence type="ECO:0000313" key="5">
    <source>
        <dbReference type="EMBL" id="RLN07067.1"/>
    </source>
</evidence>
<dbReference type="GO" id="GO:0016491">
    <property type="term" value="F:oxidoreductase activity"/>
    <property type="evidence" value="ECO:0007669"/>
    <property type="project" value="UniProtKB-KW"/>
</dbReference>
<reference evidence="6" key="1">
    <citation type="journal article" date="2019" name="Nat. Commun.">
        <title>The genome of broomcorn millet.</title>
        <authorList>
            <person name="Zou C."/>
            <person name="Miki D."/>
            <person name="Li D."/>
            <person name="Tang Q."/>
            <person name="Xiao L."/>
            <person name="Rajput S."/>
            <person name="Deng P."/>
            <person name="Jia W."/>
            <person name="Huang R."/>
            <person name="Zhang M."/>
            <person name="Sun Y."/>
            <person name="Hu J."/>
            <person name="Fu X."/>
            <person name="Schnable P.S."/>
            <person name="Li F."/>
            <person name="Zhang H."/>
            <person name="Feng B."/>
            <person name="Zhu X."/>
            <person name="Liu R."/>
            <person name="Schnable J.C."/>
            <person name="Zhu J.-K."/>
            <person name="Zhang H."/>
        </authorList>
    </citation>
    <scope>NUCLEOTIDE SEQUENCE [LARGE SCALE GENOMIC DNA]</scope>
</reference>
<dbReference type="PANTHER" id="PTHR47991">
    <property type="entry name" value="OXOGLUTARATE/IRON-DEPENDENT DIOXYGENASE"/>
    <property type="match status" value="1"/>
</dbReference>
<keyword evidence="3" id="KW-0560">Oxidoreductase</keyword>
<protein>
    <recommendedName>
        <fullName evidence="4">Fe2OG dioxygenase domain-containing protein</fullName>
    </recommendedName>
</protein>
<feature type="domain" description="Fe2OG dioxygenase" evidence="4">
    <location>
        <begin position="173"/>
        <end position="266"/>
    </location>
</feature>
<proteinExistence type="inferred from homology"/>